<name>A0A5W4PVB5_SALEN</name>
<evidence type="ECO:0000313" key="1">
    <source>
        <dbReference type="EMBL" id="EBW9188218.1"/>
    </source>
</evidence>
<gene>
    <name evidence="1" type="ORF">BZT14_00900</name>
</gene>
<reference evidence="1" key="1">
    <citation type="submission" date="2018-08" db="EMBL/GenBank/DDBJ databases">
        <authorList>
            <person name="Ashton P.M."/>
            <person name="Dallman T."/>
            <person name="Nair S."/>
            <person name="De Pinna E."/>
            <person name="Peters T."/>
            <person name="Grant K."/>
        </authorList>
    </citation>
    <scope>NUCLEOTIDE SEQUENCE</scope>
    <source>
        <strain evidence="1">126847</strain>
    </source>
</reference>
<evidence type="ECO:0008006" key="2">
    <source>
        <dbReference type="Google" id="ProtNLM"/>
    </source>
</evidence>
<protein>
    <recommendedName>
        <fullName evidence="2">Virion structural protein</fullName>
    </recommendedName>
</protein>
<proteinExistence type="predicted"/>
<dbReference type="Pfam" id="PF25613">
    <property type="entry name" value="DUF7941"/>
    <property type="match status" value="1"/>
</dbReference>
<dbReference type="AlphaFoldDB" id="A0A5W4PVB5"/>
<dbReference type="EMBL" id="AAHJPS010000001">
    <property type="protein sequence ID" value="EBW9188218.1"/>
    <property type="molecule type" value="Genomic_DNA"/>
</dbReference>
<accession>A0A5W4PVB5</accession>
<organism evidence="1">
    <name type="scientific">Salmonella enteritidis</name>
    <dbReference type="NCBI Taxonomy" id="149539"/>
    <lineage>
        <taxon>Bacteria</taxon>
        <taxon>Pseudomonadati</taxon>
        <taxon>Pseudomonadota</taxon>
        <taxon>Gammaproteobacteria</taxon>
        <taxon>Enterobacterales</taxon>
        <taxon>Enterobacteriaceae</taxon>
        <taxon>Salmonella</taxon>
    </lineage>
</organism>
<dbReference type="InterPro" id="IPR057701">
    <property type="entry name" value="DUF7941"/>
</dbReference>
<comment type="caution">
    <text evidence="1">The sequence shown here is derived from an EMBL/GenBank/DDBJ whole genome shotgun (WGS) entry which is preliminary data.</text>
</comment>
<sequence>MGFYSSTALELLCRLIRRDNPQLAVPLDPNTVMVLSGPLTTGLGTSGRNTRVILNGRTGSGITGKKEFFYDRLNIGTFFNGITVVFEAEGSASTYADLLPSLNEQYGLGLTADDLANPTTVLPYGYSATTVTLNIASSSLAYTGKLDVTWTRKPVGIYPESGPGSKVLLIGSLNEGYFGVVSEEELFSPMAMLAALNEGQEIPAGSLYGLPTVRNWFKFARDGKIIYLANYGHMAISWQDLYVRGAVYETDVPEDQQYPTTDAHVPQRMVMRKREAGRDWYLSPCLPRLSTTDPWDPKAGPSPDPTGDIARLFSKIIIAGGVATGEWDGQTSETANFLYVNSAVDTTRAYGSNMVASSQSEDLKSANTRYRPMLELVNLDKMPVPLENFIGTPEGVLRKPLFSIEPDTSDILLTVSDIAWEIQGALNPPLTALMSEPPVTVTDIGWAQELRTPIVEGESSPPSVVTDIGWHQPNRTPTVTVTAEYTEVEPQNLADCNGELLGFK</sequence>